<feature type="compositionally biased region" description="Pro residues" evidence="1">
    <location>
        <begin position="201"/>
        <end position="210"/>
    </location>
</feature>
<keyword evidence="3" id="KW-1185">Reference proteome</keyword>
<sequence>MTTATATRTPLVTGIDTGVGTSTLAAALHARDGGVLSREADVVVCAATEESLRAAAVVACPGSGPRPVLVVTGGPLAAPLPPAIRTRYCAVVDLPRIDDWAAEAGDVLGIPADRLTAPLQSYAEALRALVSALLSGGVLAASAPPMVIRPRAADPWRGTHRPTPPPPVRPAAVVGPAESAGSPRPAAAPARHRLPDSAPCAPVPPVPPVRRPSTDPEPTAATPTPRTAPAGERASRPVGPARTTRPPRRLTDVRSAPPRPPRATRDEDDETIEARNVAADRRAAARGRAG</sequence>
<dbReference type="Proteomes" id="UP001165283">
    <property type="component" value="Unassembled WGS sequence"/>
</dbReference>
<feature type="compositionally biased region" description="Low complexity" evidence="1">
    <location>
        <begin position="170"/>
        <end position="189"/>
    </location>
</feature>
<dbReference type="CDD" id="cd01983">
    <property type="entry name" value="SIMIBI"/>
    <property type="match status" value="1"/>
</dbReference>
<evidence type="ECO:0000313" key="2">
    <source>
        <dbReference type="EMBL" id="MCO1657250.1"/>
    </source>
</evidence>
<evidence type="ECO:0000256" key="1">
    <source>
        <dbReference type="SAM" id="MobiDB-lite"/>
    </source>
</evidence>
<dbReference type="RefSeq" id="WP_252440759.1">
    <property type="nucleotide sequence ID" value="NZ_JAGSOV010000040.1"/>
</dbReference>
<evidence type="ECO:0000313" key="3">
    <source>
        <dbReference type="Proteomes" id="UP001165283"/>
    </source>
</evidence>
<protein>
    <submittedName>
        <fullName evidence="2">Uncharacterized protein</fullName>
    </submittedName>
</protein>
<comment type="caution">
    <text evidence="2">The sequence shown here is derived from an EMBL/GenBank/DDBJ whole genome shotgun (WGS) entry which is preliminary data.</text>
</comment>
<proteinExistence type="predicted"/>
<name>A0ABT1A2N0_9PSEU</name>
<reference evidence="2" key="1">
    <citation type="submission" date="2021-04" db="EMBL/GenBank/DDBJ databases">
        <title>Pseudonocardia sp. nov., isolated from sandy soil of mangrove forest.</title>
        <authorList>
            <person name="Zan Z."/>
            <person name="Huang R."/>
            <person name="Liu W."/>
        </authorList>
    </citation>
    <scope>NUCLEOTIDE SEQUENCE</scope>
    <source>
        <strain evidence="2">S2-4</strain>
    </source>
</reference>
<accession>A0ABT1A2N0</accession>
<organism evidence="2 3">
    <name type="scientific">Pseudonocardia humida</name>
    <dbReference type="NCBI Taxonomy" id="2800819"/>
    <lineage>
        <taxon>Bacteria</taxon>
        <taxon>Bacillati</taxon>
        <taxon>Actinomycetota</taxon>
        <taxon>Actinomycetes</taxon>
        <taxon>Pseudonocardiales</taxon>
        <taxon>Pseudonocardiaceae</taxon>
        <taxon>Pseudonocardia</taxon>
    </lineage>
</organism>
<feature type="compositionally biased region" description="Low complexity" evidence="1">
    <location>
        <begin position="216"/>
        <end position="244"/>
    </location>
</feature>
<gene>
    <name evidence="2" type="ORF">KDL28_19515</name>
</gene>
<dbReference type="EMBL" id="JAGSOV010000040">
    <property type="protein sequence ID" value="MCO1657250.1"/>
    <property type="molecule type" value="Genomic_DNA"/>
</dbReference>
<feature type="region of interest" description="Disordered" evidence="1">
    <location>
        <begin position="152"/>
        <end position="290"/>
    </location>
</feature>